<dbReference type="PIRSF" id="PIRSF021700">
    <property type="entry name" value="3_dmu_93_MTrfase"/>
    <property type="match status" value="1"/>
</dbReference>
<dbReference type="CDD" id="cd06588">
    <property type="entry name" value="PhnB_like"/>
    <property type="match status" value="1"/>
</dbReference>
<dbReference type="SUPFAM" id="SSF54593">
    <property type="entry name" value="Glyoxalase/Bleomycin resistance protein/Dihydroxybiphenyl dioxygenase"/>
    <property type="match status" value="1"/>
</dbReference>
<feature type="domain" description="PhnB-like" evidence="1">
    <location>
        <begin position="8"/>
        <end position="114"/>
    </location>
</feature>
<evidence type="ECO:0000259" key="1">
    <source>
        <dbReference type="Pfam" id="PF06983"/>
    </source>
</evidence>
<name>A0A6J6MF07_9ZZZZ</name>
<evidence type="ECO:0000313" key="3">
    <source>
        <dbReference type="EMBL" id="CAB4820350.1"/>
    </source>
</evidence>
<dbReference type="Gene3D" id="3.10.180.10">
    <property type="entry name" value="2,3-Dihydroxybiphenyl 1,2-Dioxygenase, domain 1"/>
    <property type="match status" value="1"/>
</dbReference>
<dbReference type="InterPro" id="IPR028973">
    <property type="entry name" value="PhnB-like"/>
</dbReference>
<organism evidence="2">
    <name type="scientific">freshwater metagenome</name>
    <dbReference type="NCBI Taxonomy" id="449393"/>
    <lineage>
        <taxon>unclassified sequences</taxon>
        <taxon>metagenomes</taxon>
        <taxon>ecological metagenomes</taxon>
    </lineage>
</organism>
<gene>
    <name evidence="2" type="ORF">UFOPK2359_00047</name>
    <name evidence="3" type="ORF">UFOPK3167_00246</name>
</gene>
<dbReference type="AlphaFoldDB" id="A0A6J6MF07"/>
<dbReference type="EMBL" id="CAEZXG010000001">
    <property type="protein sequence ID" value="CAB4671528.1"/>
    <property type="molecule type" value="Genomic_DNA"/>
</dbReference>
<reference evidence="2" key="1">
    <citation type="submission" date="2020-05" db="EMBL/GenBank/DDBJ databases">
        <authorList>
            <person name="Chiriac C."/>
            <person name="Salcher M."/>
            <person name="Ghai R."/>
            <person name="Kavagutti S V."/>
        </authorList>
    </citation>
    <scope>NUCLEOTIDE SEQUENCE</scope>
</reference>
<evidence type="ECO:0000313" key="2">
    <source>
        <dbReference type="EMBL" id="CAB4671528.1"/>
    </source>
</evidence>
<sequence length="151" mass="16896">MTQSAALRTFLWYNNNLEEALSFYAETFGDGFLLHSSSRPEANGKLMTAEFSIYGHELIGMGWPGGPEFNPSISLSISCDGQEETDRLWDAITKNGSEGQCGWCVDAFGVSWQVSPKQMHDHLGNPDPTKSTYAWAAMREMRKIIIDDLHE</sequence>
<protein>
    <submittedName>
        <fullName evidence="2">Unannotated protein</fullName>
    </submittedName>
</protein>
<dbReference type="InterPro" id="IPR029068">
    <property type="entry name" value="Glyas_Bleomycin-R_OHBP_Dase"/>
</dbReference>
<dbReference type="Pfam" id="PF06983">
    <property type="entry name" value="3-dmu-9_3-mt"/>
    <property type="match status" value="1"/>
</dbReference>
<proteinExistence type="predicted"/>
<dbReference type="InterPro" id="IPR009725">
    <property type="entry name" value="3_dmu_93_MTrfase"/>
</dbReference>
<accession>A0A6J6MF07</accession>
<dbReference type="PANTHER" id="PTHR33990">
    <property type="entry name" value="PROTEIN YJDN-RELATED"/>
    <property type="match status" value="1"/>
</dbReference>
<dbReference type="EMBL" id="CAFABF010000005">
    <property type="protein sequence ID" value="CAB4820350.1"/>
    <property type="molecule type" value="Genomic_DNA"/>
</dbReference>